<keyword evidence="5 6" id="KW-0472">Membrane</keyword>
<dbReference type="GO" id="GO:0036503">
    <property type="term" value="P:ERAD pathway"/>
    <property type="evidence" value="ECO:0007669"/>
    <property type="project" value="TreeGrafter"/>
</dbReference>
<reference evidence="7" key="1">
    <citation type="submission" date="2023-03" db="EMBL/GenBank/DDBJ databases">
        <authorList>
            <person name="Steffen K."/>
            <person name="Cardenas P."/>
        </authorList>
    </citation>
    <scope>NUCLEOTIDE SEQUENCE</scope>
</reference>
<evidence type="ECO:0000256" key="4">
    <source>
        <dbReference type="ARBA" id="ARBA00022989"/>
    </source>
</evidence>
<accession>A0AA35XGR3</accession>
<keyword evidence="3" id="KW-0479">Metal-binding</keyword>
<keyword evidence="2 6" id="KW-0812">Transmembrane</keyword>
<evidence type="ECO:0000313" key="7">
    <source>
        <dbReference type="EMBL" id="CAI8051701.1"/>
    </source>
</evidence>
<organism evidence="7 8">
    <name type="scientific">Geodia barretti</name>
    <name type="common">Barrett's horny sponge</name>
    <dbReference type="NCBI Taxonomy" id="519541"/>
    <lineage>
        <taxon>Eukaryota</taxon>
        <taxon>Metazoa</taxon>
        <taxon>Porifera</taxon>
        <taxon>Demospongiae</taxon>
        <taxon>Heteroscleromorpha</taxon>
        <taxon>Tetractinellida</taxon>
        <taxon>Astrophorina</taxon>
        <taxon>Geodiidae</taxon>
        <taxon>Geodia</taxon>
    </lineage>
</organism>
<keyword evidence="4 6" id="KW-1133">Transmembrane helix</keyword>
<evidence type="ECO:0000256" key="6">
    <source>
        <dbReference type="SAM" id="Phobius"/>
    </source>
</evidence>
<keyword evidence="8" id="KW-1185">Reference proteome</keyword>
<name>A0AA35XGR3_GEOBA</name>
<dbReference type="Proteomes" id="UP001174909">
    <property type="component" value="Unassembled WGS sequence"/>
</dbReference>
<dbReference type="EMBL" id="CASHTH010003955">
    <property type="protein sequence ID" value="CAI8051701.1"/>
    <property type="molecule type" value="Genomic_DNA"/>
</dbReference>
<dbReference type="GO" id="GO:0005789">
    <property type="term" value="C:endoplasmic reticulum membrane"/>
    <property type="evidence" value="ECO:0007669"/>
    <property type="project" value="TreeGrafter"/>
</dbReference>
<dbReference type="GO" id="GO:0000139">
    <property type="term" value="C:Golgi membrane"/>
    <property type="evidence" value="ECO:0007669"/>
    <property type="project" value="TreeGrafter"/>
</dbReference>
<evidence type="ECO:0000256" key="1">
    <source>
        <dbReference type="ARBA" id="ARBA00004141"/>
    </source>
</evidence>
<dbReference type="GO" id="GO:0046872">
    <property type="term" value="F:metal ion binding"/>
    <property type="evidence" value="ECO:0007669"/>
    <property type="project" value="UniProtKB-KW"/>
</dbReference>
<evidence type="ECO:0000313" key="8">
    <source>
        <dbReference type="Proteomes" id="UP001174909"/>
    </source>
</evidence>
<dbReference type="PANTHER" id="PTHR13407">
    <property type="entry name" value="RNF121 PROTEIN"/>
    <property type="match status" value="1"/>
</dbReference>
<evidence type="ECO:0000256" key="3">
    <source>
        <dbReference type="ARBA" id="ARBA00022723"/>
    </source>
</evidence>
<evidence type="ECO:0000256" key="2">
    <source>
        <dbReference type="ARBA" id="ARBA00022692"/>
    </source>
</evidence>
<comment type="subcellular location">
    <subcellularLocation>
        <location evidence="1">Membrane</location>
        <topology evidence="1">Multi-pass membrane protein</topology>
    </subcellularLocation>
</comment>
<gene>
    <name evidence="7" type="ORF">GBAR_LOCUS28301</name>
</gene>
<dbReference type="GO" id="GO:0061630">
    <property type="term" value="F:ubiquitin protein ligase activity"/>
    <property type="evidence" value="ECO:0007669"/>
    <property type="project" value="TreeGrafter"/>
</dbReference>
<comment type="caution">
    <text evidence="7">The sequence shown here is derived from an EMBL/GenBank/DDBJ whole genome shotgun (WGS) entry which is preliminary data.</text>
</comment>
<dbReference type="AlphaFoldDB" id="A0AA35XGR3"/>
<feature type="transmembrane region" description="Helical" evidence="6">
    <location>
        <begin position="67"/>
        <end position="85"/>
    </location>
</feature>
<protein>
    <submittedName>
        <fullName evidence="7">RING finger protein 121</fullName>
    </submittedName>
</protein>
<sequence length="97" mass="11106">MAEVMEDVGTTGATDSSVSVVAGKASASSFNWDEVDWSKFSPEEAHRLRHRMVEERHRGHDLMHAEMILILFGSIAVAQIVLFLWRQKHRRSYQVHT</sequence>
<proteinExistence type="predicted"/>
<dbReference type="InterPro" id="IPR040176">
    <property type="entry name" value="RNF121/RNF175"/>
</dbReference>
<dbReference type="PANTHER" id="PTHR13407:SF0">
    <property type="entry name" value="FI05221P"/>
    <property type="match status" value="1"/>
</dbReference>
<evidence type="ECO:0000256" key="5">
    <source>
        <dbReference type="ARBA" id="ARBA00023136"/>
    </source>
</evidence>